<evidence type="ECO:0000256" key="2">
    <source>
        <dbReference type="SAM" id="SignalP"/>
    </source>
</evidence>
<dbReference type="EMBL" id="CP075154">
    <property type="protein sequence ID" value="UTX43875.1"/>
    <property type="molecule type" value="Genomic_DNA"/>
</dbReference>
<feature type="signal peptide" evidence="2">
    <location>
        <begin position="1"/>
        <end position="18"/>
    </location>
</feature>
<evidence type="ECO:0000313" key="6">
    <source>
        <dbReference type="Proteomes" id="UP001217963"/>
    </source>
</evidence>
<reference evidence="3" key="1">
    <citation type="submission" date="2021-05" db="EMBL/GenBank/DDBJ databases">
        <title>Encephalitozoon hellem ATCC 50604 Complete Genome.</title>
        <authorList>
            <person name="Mascarenhas dos Santos A.C."/>
            <person name="Julian A.T."/>
            <person name="Pombert J.-F."/>
        </authorList>
    </citation>
    <scope>NUCLEOTIDE SEQUENCE</scope>
    <source>
        <strain evidence="3">ATCC 50604</strain>
    </source>
</reference>
<keyword evidence="2" id="KW-0732">Signal</keyword>
<accession>A0A9Q9C547</accession>
<proteinExistence type="predicted"/>
<organism evidence="3 5">
    <name type="scientific">Encephalitozoon hellem</name>
    <name type="common">Microsporidian parasite</name>
    <dbReference type="NCBI Taxonomy" id="27973"/>
    <lineage>
        <taxon>Eukaryota</taxon>
        <taxon>Fungi</taxon>
        <taxon>Fungi incertae sedis</taxon>
        <taxon>Microsporidia</taxon>
        <taxon>Unikaryonidae</taxon>
        <taxon>Encephalitozoon</taxon>
    </lineage>
</organism>
<evidence type="ECO:0008006" key="7">
    <source>
        <dbReference type="Google" id="ProtNLM"/>
    </source>
</evidence>
<feature type="chain" id="PRO_5040285559" description="Ricin B lectin domain-containing protein" evidence="2">
    <location>
        <begin position="19"/>
        <end position="261"/>
    </location>
</feature>
<dbReference type="Proteomes" id="UP001217963">
    <property type="component" value="Chromosome VIII"/>
</dbReference>
<protein>
    <recommendedName>
        <fullName evidence="7">Ricin B lectin domain-containing protein</fullName>
    </recommendedName>
</protein>
<feature type="region of interest" description="Disordered" evidence="1">
    <location>
        <begin position="222"/>
        <end position="244"/>
    </location>
</feature>
<evidence type="ECO:0000256" key="1">
    <source>
        <dbReference type="SAM" id="MobiDB-lite"/>
    </source>
</evidence>
<evidence type="ECO:0000313" key="5">
    <source>
        <dbReference type="Proteomes" id="UP001059546"/>
    </source>
</evidence>
<dbReference type="OrthoDB" id="2191678at2759"/>
<reference evidence="4 6" key="2">
    <citation type="submission" date="2023-02" db="EMBL/GenBank/DDBJ databases">
        <title>Encephalitozoon hellem ATCC 50451 complete genome.</title>
        <authorList>
            <person name="Mascarenhas dos Santos A.C."/>
            <person name="Julian A.T."/>
            <person name="Pombert J.-F."/>
        </authorList>
    </citation>
    <scope>NUCLEOTIDE SEQUENCE [LARGE SCALE GENOMIC DNA]</scope>
    <source>
        <strain evidence="4 6">ATCC 50451</strain>
    </source>
</reference>
<dbReference type="PROSITE" id="PS50231">
    <property type="entry name" value="RICIN_B_LECTIN"/>
    <property type="match status" value="1"/>
</dbReference>
<dbReference type="EMBL" id="CP119069">
    <property type="protein sequence ID" value="WEL39354.1"/>
    <property type="molecule type" value="Genomic_DNA"/>
</dbReference>
<dbReference type="AlphaFoldDB" id="A0A9Q9C547"/>
<dbReference type="Proteomes" id="UP001059546">
    <property type="component" value="Chromosome VIII"/>
</dbReference>
<evidence type="ECO:0000313" key="3">
    <source>
        <dbReference type="EMBL" id="UTX43875.1"/>
    </source>
</evidence>
<gene>
    <name evidence="3" type="ORF">GPU96_08g16510</name>
    <name evidence="4" type="ORF">PFJ87_08g02220</name>
</gene>
<keyword evidence="6" id="KW-1185">Reference proteome</keyword>
<sequence>MRLLIFCMSSLVVGSTRMVRITSRLYPDFGIAIAPAGTGGKGTVKMLSTKENRKMEQQGTFRIDKGITEVSQGESKLCKNEKNDSIDVCTGKDELYSKWRLVSEDGSVRFKTENDVCLETVEDKLVSGGIKLVGRECKLNTNSQLFDLKFVDEDSQDSEEDEFDKNSPKDLPLEELLPFLLYGKEPVSNQRIILYDSQGKKKASFRGSVSPLMIASLSSGILPHSSKSSTPYSEYRPLLKPNSPEEEMAITPNYAEYGKLY</sequence>
<name>A0A9Q9C547_ENCHE</name>
<evidence type="ECO:0000313" key="4">
    <source>
        <dbReference type="EMBL" id="WEL39354.1"/>
    </source>
</evidence>